<evidence type="ECO:0000256" key="18">
    <source>
        <dbReference type="SAM" id="MobiDB-lite"/>
    </source>
</evidence>
<evidence type="ECO:0000256" key="7">
    <source>
        <dbReference type="ARBA" id="ARBA00022827"/>
    </source>
</evidence>
<dbReference type="Pfam" id="PF00441">
    <property type="entry name" value="Acyl-CoA_dh_1"/>
    <property type="match status" value="1"/>
</dbReference>
<sequence>MLRWQPVKFVLGHPSRGKVIFGHPGIGRAMLGHQESHIAALGVTRGFSTTTQDSCTSPQVQEARDDGPAQQPTTLKPTHQPFVKNLFLGKFDKKMLTFPEVLDRDQHELLHEMIAPIERFFIEKVDGAKIDKEASIPPETLQGLKELGLYGQQIPEEYGGLGLGATEYARIAEILALDGSIAVTLAAHQAIGLKGILITGNQEQKKKYLPRLACGEWTAAFCLTEPSSGSDAASIQSRATLSKDGKTWLLNGSKIWISNGGSADLLTVFAKTPEVQPNGEVKDKVTAFIVERGFGGVSSSTPEDKMGIRGSNTCEIHFENTPVPIENVLGEIGGGFKVAMNILNSGRFSMGSSGAGIMKKMIGWSMEHAVTRKQFGHHLSEFALIKEKFARMSVAVYAMESMAYITAGVLDSHKNADCSVEAAIVKVFSSESVWHWGSECLQILGGMGYMKPYPFERYLRDARVLLIFEGTNEILRLFIALSGLQHAGIELQSLIKKLRNPLMNPGFILGKSIERLRHQKDNPKLDLDLAGYIHPSLKLGADSLEYCVKRLQYSVEVVLARHGLKVAEPENQLELARLADCAIDIYGMTAVLSRASRSYCIGIRNSAHEMQLAMMFCEEAAARIKKRVKDIENGPFINSDSTYMKIADTLIENKGYAAEHPLTRVFW</sequence>
<evidence type="ECO:0000256" key="8">
    <source>
        <dbReference type="ARBA" id="ARBA00022946"/>
    </source>
</evidence>
<dbReference type="FunFam" id="2.40.110.10:FF:000006">
    <property type="entry name" value="very long-chain specific acyl-CoA dehydrogenase, mitochondrial"/>
    <property type="match status" value="1"/>
</dbReference>
<dbReference type="GO" id="GO:0003995">
    <property type="term" value="F:acyl-CoA dehydrogenase activity"/>
    <property type="evidence" value="ECO:0007669"/>
    <property type="project" value="InterPro"/>
</dbReference>
<evidence type="ECO:0000256" key="15">
    <source>
        <dbReference type="ARBA" id="ARBA00049140"/>
    </source>
</evidence>
<feature type="domain" description="Acyl-CoA oxidase/dehydrogenase middle" evidence="20">
    <location>
        <begin position="220"/>
        <end position="320"/>
    </location>
</feature>
<evidence type="ECO:0000256" key="5">
    <source>
        <dbReference type="ARBA" id="ARBA00022630"/>
    </source>
</evidence>
<feature type="domain" description="Acyl-CoA dehydrogenase/oxidase N-terminal" evidence="21">
    <location>
        <begin position="116"/>
        <end position="216"/>
    </location>
</feature>
<dbReference type="SUPFAM" id="SSF56645">
    <property type="entry name" value="Acyl-CoA dehydrogenase NM domain-like"/>
    <property type="match status" value="1"/>
</dbReference>
<evidence type="ECO:0000256" key="6">
    <source>
        <dbReference type="ARBA" id="ARBA00022792"/>
    </source>
</evidence>
<reference evidence="23 24" key="1">
    <citation type="journal article" date="2024" name="BMC Genomics">
        <title>Genome assembly of redclaw crayfish (Cherax quadricarinatus) provides insights into its immune adaptation and hypoxia tolerance.</title>
        <authorList>
            <person name="Liu Z."/>
            <person name="Zheng J."/>
            <person name="Li H."/>
            <person name="Fang K."/>
            <person name="Wang S."/>
            <person name="He J."/>
            <person name="Zhou D."/>
            <person name="Weng S."/>
            <person name="Chi M."/>
            <person name="Gu Z."/>
            <person name="He J."/>
            <person name="Li F."/>
            <person name="Wang M."/>
        </authorList>
    </citation>
    <scope>NUCLEOTIDE SEQUENCE [LARGE SCALE GENOMIC DNA]</scope>
    <source>
        <strain evidence="23">ZL_2023a</strain>
    </source>
</reference>
<dbReference type="FunFam" id="1.10.540.10:FF:000001">
    <property type="entry name" value="Very long-chain-specific acyl-CoA dehydrogenase, mitochondrial"/>
    <property type="match status" value="1"/>
</dbReference>
<comment type="catalytic activity">
    <reaction evidence="14">
        <text>tetradecanoyl-CoA + oxidized [electron-transfer flavoprotein] + H(+) = (2E)-tetradecenoyl-CoA + reduced [electron-transfer flavoprotein]</text>
        <dbReference type="Rhea" id="RHEA:47316"/>
        <dbReference type="Rhea" id="RHEA-COMP:10685"/>
        <dbReference type="Rhea" id="RHEA-COMP:10686"/>
        <dbReference type="ChEBI" id="CHEBI:15378"/>
        <dbReference type="ChEBI" id="CHEBI:57385"/>
        <dbReference type="ChEBI" id="CHEBI:57692"/>
        <dbReference type="ChEBI" id="CHEBI:58307"/>
        <dbReference type="ChEBI" id="CHEBI:61405"/>
    </reaction>
    <physiologicalReaction direction="left-to-right" evidence="14">
        <dbReference type="Rhea" id="RHEA:47317"/>
    </physiologicalReaction>
</comment>
<dbReference type="Proteomes" id="UP001445076">
    <property type="component" value="Unassembled WGS sequence"/>
</dbReference>
<dbReference type="SUPFAM" id="SSF47203">
    <property type="entry name" value="Acyl-CoA dehydrogenase C-terminal domain-like"/>
    <property type="match status" value="1"/>
</dbReference>
<evidence type="ECO:0000313" key="23">
    <source>
        <dbReference type="EMBL" id="KAK8737906.1"/>
    </source>
</evidence>
<keyword evidence="5 17" id="KW-0285">Flavoprotein</keyword>
<accession>A0AAW0X0M4</accession>
<dbReference type="InterPro" id="IPR006091">
    <property type="entry name" value="Acyl-CoA_Oxase/DH_mid-dom"/>
</dbReference>
<dbReference type="AlphaFoldDB" id="A0AAW0X0M4"/>
<comment type="cofactor">
    <cofactor evidence="1 17">
        <name>FAD</name>
        <dbReference type="ChEBI" id="CHEBI:57692"/>
    </cofactor>
</comment>
<dbReference type="FunFam" id="1.20.140.10:FF:000008">
    <property type="entry name" value="acyl-CoA dehydrogenase family member 9, mitochondrial"/>
    <property type="match status" value="1"/>
</dbReference>
<dbReference type="EMBL" id="JARKIK010000041">
    <property type="protein sequence ID" value="KAK8737906.1"/>
    <property type="molecule type" value="Genomic_DNA"/>
</dbReference>
<comment type="subcellular location">
    <subcellularLocation>
        <location evidence="2">Mitochondrion inner membrane</location>
        <topology evidence="2">Peripheral membrane protein</topology>
    </subcellularLocation>
</comment>
<dbReference type="InterPro" id="IPR037069">
    <property type="entry name" value="AcylCoA_DH/ox_N_sf"/>
</dbReference>
<evidence type="ECO:0008006" key="25">
    <source>
        <dbReference type="Google" id="ProtNLM"/>
    </source>
</evidence>
<evidence type="ECO:0000256" key="4">
    <source>
        <dbReference type="ARBA" id="ARBA00022553"/>
    </source>
</evidence>
<dbReference type="Pfam" id="PF02770">
    <property type="entry name" value="Acyl-CoA_dh_M"/>
    <property type="match status" value="1"/>
</dbReference>
<evidence type="ECO:0000256" key="16">
    <source>
        <dbReference type="ARBA" id="ARBA00049224"/>
    </source>
</evidence>
<evidence type="ECO:0000259" key="19">
    <source>
        <dbReference type="Pfam" id="PF00441"/>
    </source>
</evidence>
<evidence type="ECO:0000259" key="20">
    <source>
        <dbReference type="Pfam" id="PF02770"/>
    </source>
</evidence>
<evidence type="ECO:0000256" key="3">
    <source>
        <dbReference type="ARBA" id="ARBA00009347"/>
    </source>
</evidence>
<dbReference type="Gene3D" id="1.10.540.10">
    <property type="entry name" value="Acyl-CoA dehydrogenase/oxidase, N-terminal domain"/>
    <property type="match status" value="1"/>
</dbReference>
<name>A0AAW0X0M4_CHEQU</name>
<evidence type="ECO:0000256" key="13">
    <source>
        <dbReference type="ARBA" id="ARBA00047916"/>
    </source>
</evidence>
<keyword evidence="7 17" id="KW-0274">FAD</keyword>
<dbReference type="InterPro" id="IPR013786">
    <property type="entry name" value="AcylCoA_DH/ox_N"/>
</dbReference>
<keyword evidence="10 17" id="KW-0560">Oxidoreductase</keyword>
<keyword evidence="6" id="KW-0999">Mitochondrion inner membrane</keyword>
<evidence type="ECO:0000256" key="2">
    <source>
        <dbReference type="ARBA" id="ARBA00004637"/>
    </source>
</evidence>
<evidence type="ECO:0000256" key="1">
    <source>
        <dbReference type="ARBA" id="ARBA00001974"/>
    </source>
</evidence>
<dbReference type="InterPro" id="IPR046373">
    <property type="entry name" value="Acyl-CoA_Oxase/DH_mid-dom_sf"/>
</dbReference>
<keyword evidence="9" id="KW-0007">Acetylation</keyword>
<dbReference type="GO" id="GO:0005743">
    <property type="term" value="C:mitochondrial inner membrane"/>
    <property type="evidence" value="ECO:0007669"/>
    <property type="project" value="UniProtKB-SubCell"/>
</dbReference>
<dbReference type="InterPro" id="IPR036250">
    <property type="entry name" value="AcylCo_DH-like_C"/>
</dbReference>
<evidence type="ECO:0000256" key="14">
    <source>
        <dbReference type="ARBA" id="ARBA00049038"/>
    </source>
</evidence>
<dbReference type="InterPro" id="IPR049448">
    <property type="entry name" value="ACAD9/ACADV-like_C"/>
</dbReference>
<comment type="similarity">
    <text evidence="3 17">Belongs to the acyl-CoA dehydrogenase family.</text>
</comment>
<keyword evidence="11" id="KW-0496">Mitochondrion</keyword>
<keyword evidence="8" id="KW-0809">Transit peptide</keyword>
<dbReference type="Gene3D" id="1.20.140.10">
    <property type="entry name" value="Butyryl-CoA Dehydrogenase, subunit A, domain 3"/>
    <property type="match status" value="2"/>
</dbReference>
<dbReference type="Gene3D" id="2.40.110.10">
    <property type="entry name" value="Butyryl-CoA Dehydrogenase, subunit A, domain 2"/>
    <property type="match status" value="1"/>
</dbReference>
<evidence type="ECO:0000256" key="11">
    <source>
        <dbReference type="ARBA" id="ARBA00023128"/>
    </source>
</evidence>
<dbReference type="InterPro" id="IPR009100">
    <property type="entry name" value="AcylCoA_DH/oxidase_NM_dom_sf"/>
</dbReference>
<keyword evidence="24" id="KW-1185">Reference proteome</keyword>
<feature type="compositionally biased region" description="Polar residues" evidence="18">
    <location>
        <begin position="49"/>
        <end position="60"/>
    </location>
</feature>
<evidence type="ECO:0000256" key="9">
    <source>
        <dbReference type="ARBA" id="ARBA00022990"/>
    </source>
</evidence>
<dbReference type="PANTHER" id="PTHR43884">
    <property type="entry name" value="ACYL-COA DEHYDROGENASE"/>
    <property type="match status" value="1"/>
</dbReference>
<feature type="region of interest" description="Disordered" evidence="18">
    <location>
        <begin position="49"/>
        <end position="76"/>
    </location>
</feature>
<keyword evidence="4" id="KW-0597">Phosphoprotein</keyword>
<dbReference type="InterPro" id="IPR009075">
    <property type="entry name" value="AcylCo_DH/oxidase_C"/>
</dbReference>
<evidence type="ECO:0000259" key="21">
    <source>
        <dbReference type="Pfam" id="PF02771"/>
    </source>
</evidence>
<organism evidence="23 24">
    <name type="scientific">Cherax quadricarinatus</name>
    <name type="common">Australian red claw crayfish</name>
    <dbReference type="NCBI Taxonomy" id="27406"/>
    <lineage>
        <taxon>Eukaryota</taxon>
        <taxon>Metazoa</taxon>
        <taxon>Ecdysozoa</taxon>
        <taxon>Arthropoda</taxon>
        <taxon>Crustacea</taxon>
        <taxon>Multicrustacea</taxon>
        <taxon>Malacostraca</taxon>
        <taxon>Eumalacostraca</taxon>
        <taxon>Eucarida</taxon>
        <taxon>Decapoda</taxon>
        <taxon>Pleocyemata</taxon>
        <taxon>Astacidea</taxon>
        <taxon>Parastacoidea</taxon>
        <taxon>Parastacidae</taxon>
        <taxon>Cherax</taxon>
    </lineage>
</organism>
<feature type="domain" description="ACAD9/ACADV-like C-terminal" evidence="22">
    <location>
        <begin position="535"/>
        <end position="656"/>
    </location>
</feature>
<proteinExistence type="inferred from homology"/>
<comment type="caution">
    <text evidence="23">The sequence shown here is derived from an EMBL/GenBank/DDBJ whole genome shotgun (WGS) entry which is preliminary data.</text>
</comment>
<evidence type="ECO:0000256" key="10">
    <source>
        <dbReference type="ARBA" id="ARBA00023002"/>
    </source>
</evidence>
<evidence type="ECO:0000259" key="22">
    <source>
        <dbReference type="Pfam" id="PF21343"/>
    </source>
</evidence>
<protein>
    <recommendedName>
        <fullName evidence="25">Acyl-CoA dehydrogenase family member 9</fullName>
    </recommendedName>
</protein>
<comment type="catalytic activity">
    <reaction evidence="16">
        <text>octadecanoyl-CoA + oxidized [electron-transfer flavoprotein] + H(+) = (2E)-octadecenoyl-CoA + reduced [electron-transfer flavoprotein]</text>
        <dbReference type="Rhea" id="RHEA:47240"/>
        <dbReference type="Rhea" id="RHEA-COMP:10685"/>
        <dbReference type="Rhea" id="RHEA-COMP:10686"/>
        <dbReference type="ChEBI" id="CHEBI:15378"/>
        <dbReference type="ChEBI" id="CHEBI:57394"/>
        <dbReference type="ChEBI" id="CHEBI:57692"/>
        <dbReference type="ChEBI" id="CHEBI:58307"/>
        <dbReference type="ChEBI" id="CHEBI:71412"/>
    </reaction>
    <physiologicalReaction direction="left-to-right" evidence="16">
        <dbReference type="Rhea" id="RHEA:47241"/>
    </physiologicalReaction>
</comment>
<evidence type="ECO:0000256" key="17">
    <source>
        <dbReference type="RuleBase" id="RU362125"/>
    </source>
</evidence>
<dbReference type="InterPro" id="IPR006089">
    <property type="entry name" value="Acyl-CoA_DH_CS"/>
</dbReference>
<evidence type="ECO:0000313" key="24">
    <source>
        <dbReference type="Proteomes" id="UP001445076"/>
    </source>
</evidence>
<gene>
    <name evidence="23" type="ORF">OTU49_004296</name>
</gene>
<evidence type="ECO:0000256" key="12">
    <source>
        <dbReference type="ARBA" id="ARBA00023136"/>
    </source>
</evidence>
<keyword evidence="12" id="KW-0472">Membrane</keyword>
<dbReference type="PANTHER" id="PTHR43884:SF9">
    <property type="entry name" value="COMPLEX I ASSEMBLY FACTOR ACAD9, MITOCHONDRIAL"/>
    <property type="match status" value="1"/>
</dbReference>
<dbReference type="GO" id="GO:0006631">
    <property type="term" value="P:fatty acid metabolic process"/>
    <property type="evidence" value="ECO:0007669"/>
    <property type="project" value="UniProtKB-ARBA"/>
</dbReference>
<comment type="catalytic activity">
    <reaction evidence="13">
        <text>oxidized [electron-transfer flavoprotein] + hexadecanoyl-CoA + H(+) = (2E)-hexadecenoyl-CoA + reduced [electron-transfer flavoprotein]</text>
        <dbReference type="Rhea" id="RHEA:43448"/>
        <dbReference type="Rhea" id="RHEA-COMP:10685"/>
        <dbReference type="Rhea" id="RHEA-COMP:10686"/>
        <dbReference type="ChEBI" id="CHEBI:15378"/>
        <dbReference type="ChEBI" id="CHEBI:57379"/>
        <dbReference type="ChEBI" id="CHEBI:57692"/>
        <dbReference type="ChEBI" id="CHEBI:58307"/>
        <dbReference type="ChEBI" id="CHEBI:61526"/>
    </reaction>
    <physiologicalReaction direction="left-to-right" evidence="13">
        <dbReference type="Rhea" id="RHEA:43449"/>
    </physiologicalReaction>
</comment>
<dbReference type="Pfam" id="PF21343">
    <property type="entry name" value="ACAD9-ACADV_C"/>
    <property type="match status" value="1"/>
</dbReference>
<dbReference type="PROSITE" id="PS00072">
    <property type="entry name" value="ACYL_COA_DH_1"/>
    <property type="match status" value="1"/>
</dbReference>
<dbReference type="GO" id="GO:0050660">
    <property type="term" value="F:flavin adenine dinucleotide binding"/>
    <property type="evidence" value="ECO:0007669"/>
    <property type="project" value="InterPro"/>
</dbReference>
<dbReference type="Pfam" id="PF02771">
    <property type="entry name" value="Acyl-CoA_dh_N"/>
    <property type="match status" value="1"/>
</dbReference>
<comment type="catalytic activity">
    <reaction evidence="15">
        <text>eicosanoyl-CoA + oxidized [electron-transfer flavoprotein] + H(+) = (2E)-eicosenoyl-CoA + reduced [electron-transfer flavoprotein]</text>
        <dbReference type="Rhea" id="RHEA:47236"/>
        <dbReference type="Rhea" id="RHEA-COMP:10685"/>
        <dbReference type="Rhea" id="RHEA-COMP:10686"/>
        <dbReference type="ChEBI" id="CHEBI:15378"/>
        <dbReference type="ChEBI" id="CHEBI:57380"/>
        <dbReference type="ChEBI" id="CHEBI:57692"/>
        <dbReference type="ChEBI" id="CHEBI:58307"/>
        <dbReference type="ChEBI" id="CHEBI:74691"/>
    </reaction>
    <physiologicalReaction direction="left-to-right" evidence="15">
        <dbReference type="Rhea" id="RHEA:47237"/>
    </physiologicalReaction>
</comment>
<dbReference type="CDD" id="cd01161">
    <property type="entry name" value="VLCAD"/>
    <property type="match status" value="1"/>
</dbReference>
<feature type="domain" description="Acyl-CoA dehydrogenase/oxidase C-terminal" evidence="19">
    <location>
        <begin position="333"/>
        <end position="480"/>
    </location>
</feature>